<protein>
    <recommendedName>
        <fullName evidence="4">IcmF-related N-terminal domain-containing protein</fullName>
    </recommendedName>
</protein>
<keyword evidence="3" id="KW-1185">Reference proteome</keyword>
<evidence type="ECO:0008006" key="4">
    <source>
        <dbReference type="Google" id="ProtNLM"/>
    </source>
</evidence>
<dbReference type="AlphaFoldDB" id="A0A848H578"/>
<keyword evidence="1" id="KW-1133">Transmembrane helix</keyword>
<feature type="transmembrane region" description="Helical" evidence="1">
    <location>
        <begin position="23"/>
        <end position="43"/>
    </location>
</feature>
<gene>
    <name evidence="2" type="ORF">HHL11_08330</name>
</gene>
<organism evidence="2 3">
    <name type="scientific">Ramlibacter agri</name>
    <dbReference type="NCBI Taxonomy" id="2728837"/>
    <lineage>
        <taxon>Bacteria</taxon>
        <taxon>Pseudomonadati</taxon>
        <taxon>Pseudomonadota</taxon>
        <taxon>Betaproteobacteria</taxon>
        <taxon>Burkholderiales</taxon>
        <taxon>Comamonadaceae</taxon>
        <taxon>Ramlibacter</taxon>
    </lineage>
</organism>
<dbReference type="Proteomes" id="UP000541185">
    <property type="component" value="Unassembled WGS sequence"/>
</dbReference>
<evidence type="ECO:0000313" key="2">
    <source>
        <dbReference type="EMBL" id="NML43753.1"/>
    </source>
</evidence>
<evidence type="ECO:0000256" key="1">
    <source>
        <dbReference type="SAM" id="Phobius"/>
    </source>
</evidence>
<sequence>MNAADPPPDRPAPGFLRRHAYDIARVLLLVWAVGLAIAAAQLGDWRRELTRTLMQLNADAQFRAHVRRRDAVDPEWYRRKALSLLSATERTRQNATWMVFIPGSWRWFDNIEEQVQDRLSREFGEIVVETIRRELYARASQLTGVPQSAGGGDLQADGECQSPVPQTLERKLASSAEDLPEFTATAEYVRQVEQLDAAVQDYLSLQYAAGQPEQLRKLVAYTLHTELPGKLARSAVLFHGPEEVSLQPALMQSRLQWATRCSLGKAMTALHTRLLNTNDLFALEQGLQERSAGLFDAQPRPVTFDRTLERYRAVRALLDDQQALLTKGRNDWMRNGTLQLGPGYQDMLQRITRTRLFGPEVVHDLENQSGAAFQEFRRQFEAAFGSQGEPGIVWIASEHRFGLSPDRAGLRQGLGALLKTSFMSEEGQPAGGKTRAAGSLATATDDARALADARVRFLTDHLGTFPANAQPMVMRVVDARVSELIYQKAYRSLKAALPTDTQAPLDPVAFRAQREQVLQLQVLLRETGGTPFGERLVATMDGELLRRLAVLQEDWQHVPLQDGRAGDFGWWQGDMLSVSNALGVGDQSAMPAFIARTATRLDLLNQQAKSLLALGGPALQADPAAQRWQRLQGELERYHARSGDSSLLRLERYLVALGPDLRRENCAERLATQAPAAGNDDDIAQRLLQIHQALLNRCNDLRLQAASVGAPNTLPPSPAPAPAIVMPAAALPAAAQ</sequence>
<accession>A0A848H578</accession>
<proteinExistence type="predicted"/>
<dbReference type="EMBL" id="JABBFX010000001">
    <property type="protein sequence ID" value="NML43753.1"/>
    <property type="molecule type" value="Genomic_DNA"/>
</dbReference>
<reference evidence="2 3" key="1">
    <citation type="submission" date="2020-04" db="EMBL/GenBank/DDBJ databases">
        <title>Ramlibacter sp. G-1-2-2 isolated from soil.</title>
        <authorList>
            <person name="Dahal R.H."/>
        </authorList>
    </citation>
    <scope>NUCLEOTIDE SEQUENCE [LARGE SCALE GENOMIC DNA]</scope>
    <source>
        <strain evidence="2 3">G-1-2-2</strain>
    </source>
</reference>
<evidence type="ECO:0000313" key="3">
    <source>
        <dbReference type="Proteomes" id="UP000541185"/>
    </source>
</evidence>
<keyword evidence="1" id="KW-0472">Membrane</keyword>
<comment type="caution">
    <text evidence="2">The sequence shown here is derived from an EMBL/GenBank/DDBJ whole genome shotgun (WGS) entry which is preliminary data.</text>
</comment>
<name>A0A848H578_9BURK</name>
<keyword evidence="1" id="KW-0812">Transmembrane</keyword>
<dbReference type="RefSeq" id="WP_169417941.1">
    <property type="nucleotide sequence ID" value="NZ_JABBFX010000001.1"/>
</dbReference>